<dbReference type="AlphaFoldDB" id="E8X124"/>
<dbReference type="PANTHER" id="PTHR12283:SF6">
    <property type="entry name" value="GLUTAMINYL-PEPTIDE CYCLOTRANSFERASE-RELATED"/>
    <property type="match status" value="1"/>
</dbReference>
<keyword evidence="6" id="KW-1185">Reference proteome</keyword>
<dbReference type="Gene3D" id="3.40.630.10">
    <property type="entry name" value="Zn peptidases"/>
    <property type="match status" value="1"/>
</dbReference>
<dbReference type="HOGENOM" id="CLU_045003_2_1_0"/>
<dbReference type="EMBL" id="CP002480">
    <property type="protein sequence ID" value="ADW67890.1"/>
    <property type="molecule type" value="Genomic_DNA"/>
</dbReference>
<organism evidence="6">
    <name type="scientific">Granulicella tundricola (strain ATCC BAA-1859 / DSM 23138 / MP5ACTX9)</name>
    <dbReference type="NCBI Taxonomy" id="1198114"/>
    <lineage>
        <taxon>Bacteria</taxon>
        <taxon>Pseudomonadati</taxon>
        <taxon>Acidobacteriota</taxon>
        <taxon>Terriglobia</taxon>
        <taxon>Terriglobales</taxon>
        <taxon>Acidobacteriaceae</taxon>
        <taxon>Granulicella</taxon>
    </lineage>
</organism>
<evidence type="ECO:0000313" key="5">
    <source>
        <dbReference type="EMBL" id="ADW67890.1"/>
    </source>
</evidence>
<protein>
    <submittedName>
        <fullName evidence="5">Peptidase M28</fullName>
    </submittedName>
</protein>
<feature type="chain" id="PRO_5003234060" evidence="3">
    <location>
        <begin position="21"/>
        <end position="307"/>
    </location>
</feature>
<dbReference type="PANTHER" id="PTHR12283">
    <property type="entry name" value="GLUTAMINYL-PEPTIDE CYCLOTRANSFERASE"/>
    <property type="match status" value="1"/>
</dbReference>
<dbReference type="STRING" id="1198114.AciX9_0822"/>
<dbReference type="GO" id="GO:0008270">
    <property type="term" value="F:zinc ion binding"/>
    <property type="evidence" value="ECO:0007669"/>
    <property type="project" value="TreeGrafter"/>
</dbReference>
<keyword evidence="1" id="KW-0808">Transferase</keyword>
<dbReference type="KEGG" id="acm:AciX9_0822"/>
<gene>
    <name evidence="5" type="ordered locus">AciX9_0822</name>
</gene>
<dbReference type="InterPro" id="IPR007484">
    <property type="entry name" value="Peptidase_M28"/>
</dbReference>
<evidence type="ECO:0000259" key="4">
    <source>
        <dbReference type="Pfam" id="PF04389"/>
    </source>
</evidence>
<feature type="domain" description="Peptidase M28" evidence="4">
    <location>
        <begin position="91"/>
        <end position="300"/>
    </location>
</feature>
<reference evidence="6" key="1">
    <citation type="submission" date="2011-01" db="EMBL/GenBank/DDBJ databases">
        <title>Complete sequence of chromosome of Acidobacterium sp. MP5ACTX9.</title>
        <authorList>
            <consortium name="US DOE Joint Genome Institute"/>
            <person name="Lucas S."/>
            <person name="Copeland A."/>
            <person name="Lapidus A."/>
            <person name="Cheng J.-F."/>
            <person name="Goodwin L."/>
            <person name="Pitluck S."/>
            <person name="Teshima H."/>
            <person name="Detter J.C."/>
            <person name="Han C."/>
            <person name="Tapia R."/>
            <person name="Land M."/>
            <person name="Hauser L."/>
            <person name="Kyrpides N."/>
            <person name="Ivanova N."/>
            <person name="Ovchinnikova G."/>
            <person name="Pagani I."/>
            <person name="Rawat S.R."/>
            <person name="Mannisto M."/>
            <person name="Haggblom M.M."/>
            <person name="Woyke T."/>
        </authorList>
    </citation>
    <scope>NUCLEOTIDE SEQUENCE [LARGE SCALE GENOMIC DNA]</scope>
    <source>
        <strain evidence="6">MP5ACTX9</strain>
    </source>
</reference>
<feature type="signal peptide" evidence="3">
    <location>
        <begin position="1"/>
        <end position="20"/>
    </location>
</feature>
<dbReference type="Proteomes" id="UP000000343">
    <property type="component" value="Chromosome"/>
</dbReference>
<proteinExistence type="predicted"/>
<name>E8X124_GRATM</name>
<sequence length="307" mass="33569">MKKYAVLLMAMVFGAGSAWGAPAKAKVSGAATYALTKEYLAAAPKRFNGSPGHAAAEKFIEGHFNKENADHRMEVDTFTATTPAGMQTMHNIIVKYPGKKDGVIVLGSHYETNYPLKDINFVGANDGACTSALLMEFGEYFRAHPPEGYSVWLVFFDGEEAVKTWGPSDSLYGSRHLAAKWSQDGTLGHLKAFLNADMIGDKDLNIDHDDASTPALLDLFKVAAKNTGHEKSIYKSNTPIQDDTVPFAKRGVPVLDVIDYEYGPLDEKTGDYAYHHTAQDSIDKISAASLQISADLFLEMVHLIDQR</sequence>
<evidence type="ECO:0000256" key="3">
    <source>
        <dbReference type="SAM" id="SignalP"/>
    </source>
</evidence>
<dbReference type="PaxDb" id="1198114-AciX9_0822"/>
<accession>E8X124</accession>
<dbReference type="SUPFAM" id="SSF53187">
    <property type="entry name" value="Zn-dependent exopeptidases"/>
    <property type="match status" value="1"/>
</dbReference>
<dbReference type="GO" id="GO:0016603">
    <property type="term" value="F:glutaminyl-peptide cyclotransferase activity"/>
    <property type="evidence" value="ECO:0007669"/>
    <property type="project" value="TreeGrafter"/>
</dbReference>
<dbReference type="InterPro" id="IPR040234">
    <property type="entry name" value="QC/QCL"/>
</dbReference>
<evidence type="ECO:0000256" key="2">
    <source>
        <dbReference type="ARBA" id="ARBA00023315"/>
    </source>
</evidence>
<evidence type="ECO:0000313" key="6">
    <source>
        <dbReference type="Proteomes" id="UP000000343"/>
    </source>
</evidence>
<dbReference type="Pfam" id="PF04389">
    <property type="entry name" value="Peptidase_M28"/>
    <property type="match status" value="1"/>
</dbReference>
<dbReference type="eggNOG" id="COG2234">
    <property type="taxonomic scope" value="Bacteria"/>
</dbReference>
<keyword evidence="3" id="KW-0732">Signal</keyword>
<evidence type="ECO:0000256" key="1">
    <source>
        <dbReference type="ARBA" id="ARBA00022679"/>
    </source>
</evidence>
<dbReference type="RefSeq" id="WP_013579215.1">
    <property type="nucleotide sequence ID" value="NC_015064.1"/>
</dbReference>
<keyword evidence="2" id="KW-0012">Acyltransferase</keyword>
<dbReference type="OrthoDB" id="9778250at2"/>